<proteinExistence type="predicted"/>
<evidence type="ECO:0000313" key="2">
    <source>
        <dbReference type="Proteomes" id="UP000286415"/>
    </source>
</evidence>
<evidence type="ECO:0000313" key="1">
    <source>
        <dbReference type="EMBL" id="KAG5455048.1"/>
    </source>
</evidence>
<dbReference type="EMBL" id="NIRI02000005">
    <property type="protein sequence ID" value="KAG5455048.1"/>
    <property type="molecule type" value="Genomic_DNA"/>
</dbReference>
<organism evidence="1 2">
    <name type="scientific">Clonorchis sinensis</name>
    <name type="common">Chinese liver fluke</name>
    <dbReference type="NCBI Taxonomy" id="79923"/>
    <lineage>
        <taxon>Eukaryota</taxon>
        <taxon>Metazoa</taxon>
        <taxon>Spiralia</taxon>
        <taxon>Lophotrochozoa</taxon>
        <taxon>Platyhelminthes</taxon>
        <taxon>Trematoda</taxon>
        <taxon>Digenea</taxon>
        <taxon>Opisthorchiida</taxon>
        <taxon>Opisthorchiata</taxon>
        <taxon>Opisthorchiidae</taxon>
        <taxon>Clonorchis</taxon>
    </lineage>
</organism>
<protein>
    <submittedName>
        <fullName evidence="1">Uncharacterized protein</fullName>
    </submittedName>
</protein>
<dbReference type="Proteomes" id="UP000286415">
    <property type="component" value="Unassembled WGS sequence"/>
</dbReference>
<dbReference type="AlphaFoldDB" id="A0A419QD23"/>
<sequence length="155" mass="17238">MDPEGIDRPLNDKINISCFTDTEAPQKFSELDMHRNTDSAVLECIIIALLIDLVRFVPLVYFHVVRPATKILRVKCSSVVRITVIDGSGSALLTQYMLQSSRGIIGGDTKKELAPAVLSVQILRIAHEVPLLHAAVGDWEAREVSDHNHHRISTF</sequence>
<gene>
    <name evidence="1" type="ORF">CSKR_109936</name>
</gene>
<keyword evidence="2" id="KW-1185">Reference proteome</keyword>
<comment type="caution">
    <text evidence="1">The sequence shown here is derived from an EMBL/GenBank/DDBJ whole genome shotgun (WGS) entry which is preliminary data.</text>
</comment>
<name>A0A419QD23_CLOSI</name>
<dbReference type="InParanoid" id="A0A419QD23"/>
<reference evidence="1 2" key="2">
    <citation type="journal article" date="2021" name="Genomics">
        <title>High-quality reference genome for Clonorchis sinensis.</title>
        <authorList>
            <person name="Young N.D."/>
            <person name="Stroehlein A.J."/>
            <person name="Kinkar L."/>
            <person name="Wang T."/>
            <person name="Sohn W.M."/>
            <person name="Chang B.C.H."/>
            <person name="Kaur P."/>
            <person name="Weisz D."/>
            <person name="Dudchenko O."/>
            <person name="Aiden E.L."/>
            <person name="Korhonen P.K."/>
            <person name="Gasser R.B."/>
        </authorList>
    </citation>
    <scope>NUCLEOTIDE SEQUENCE [LARGE SCALE GENOMIC DNA]</scope>
    <source>
        <strain evidence="1">Cs-k2</strain>
    </source>
</reference>
<accession>A0A419QD23</accession>
<reference evidence="1 2" key="1">
    <citation type="journal article" date="2018" name="Biotechnol. Adv.">
        <title>Improved genomic resources and new bioinformatic workflow for the carcinogenic parasite Clonorchis sinensis: Biotechnological implications.</title>
        <authorList>
            <person name="Wang D."/>
            <person name="Korhonen P.K."/>
            <person name="Gasser R.B."/>
            <person name="Young N.D."/>
        </authorList>
    </citation>
    <scope>NUCLEOTIDE SEQUENCE [LARGE SCALE GENOMIC DNA]</scope>
    <source>
        <strain evidence="1">Cs-k2</strain>
    </source>
</reference>